<protein>
    <submittedName>
        <fullName evidence="7">Crp/Fnr family transcriptional regulator</fullName>
    </submittedName>
</protein>
<comment type="caution">
    <text evidence="7">The sequence shown here is derived from an EMBL/GenBank/DDBJ whole genome shotgun (WGS) entry which is preliminary data.</text>
</comment>
<dbReference type="GO" id="GO:0005829">
    <property type="term" value="C:cytosol"/>
    <property type="evidence" value="ECO:0007669"/>
    <property type="project" value="TreeGrafter"/>
</dbReference>
<dbReference type="SUPFAM" id="SSF46785">
    <property type="entry name" value="Winged helix' DNA-binding domain"/>
    <property type="match status" value="1"/>
</dbReference>
<keyword evidence="2" id="KW-0238">DNA-binding</keyword>
<evidence type="ECO:0000256" key="3">
    <source>
        <dbReference type="ARBA" id="ARBA00023159"/>
    </source>
</evidence>
<dbReference type="Gene3D" id="2.60.120.10">
    <property type="entry name" value="Jelly Rolls"/>
    <property type="match status" value="1"/>
</dbReference>
<gene>
    <name evidence="7" type="ORF">E6C55_00815</name>
</gene>
<sequence length="219" mass="25502">MSKTHYIQNDLWKDRFADCPAVTMNKNRIVAEEGTYLNQIYYVESGRVKFSITTPEGNEKIMYIVNKGELIGDLWSSTHRPYFMSATTITKCTFRVMEPKAFVKVLLSDPTLVENWMGNLSELMEFLVDHVTELVFLDKEQIIVKYIYRLSFNYGVQTDKGIKINTKMTHQLFADLMGCSRITVSKIMSILIKKNVIMKEDGYIYITDMDELKRMLNLL</sequence>
<evidence type="ECO:0000259" key="5">
    <source>
        <dbReference type="PROSITE" id="PS50042"/>
    </source>
</evidence>
<name>A0A4S4C9X6_9BACL</name>
<dbReference type="SUPFAM" id="SSF51206">
    <property type="entry name" value="cAMP-binding domain-like"/>
    <property type="match status" value="1"/>
</dbReference>
<dbReference type="EMBL" id="SSOB01000001">
    <property type="protein sequence ID" value="THF84557.1"/>
    <property type="molecule type" value="Genomic_DNA"/>
</dbReference>
<dbReference type="RefSeq" id="WP_136367872.1">
    <property type="nucleotide sequence ID" value="NZ_SSOB01000001.1"/>
</dbReference>
<evidence type="ECO:0000313" key="8">
    <source>
        <dbReference type="Proteomes" id="UP000310636"/>
    </source>
</evidence>
<dbReference type="Pfam" id="PF13545">
    <property type="entry name" value="HTH_Crp_2"/>
    <property type="match status" value="1"/>
</dbReference>
<dbReference type="GO" id="GO:0003700">
    <property type="term" value="F:DNA-binding transcription factor activity"/>
    <property type="evidence" value="ECO:0007669"/>
    <property type="project" value="TreeGrafter"/>
</dbReference>
<dbReference type="PROSITE" id="PS51063">
    <property type="entry name" value="HTH_CRP_2"/>
    <property type="match status" value="1"/>
</dbReference>
<evidence type="ECO:0000256" key="1">
    <source>
        <dbReference type="ARBA" id="ARBA00023015"/>
    </source>
</evidence>
<reference evidence="7 8" key="1">
    <citation type="submission" date="2019-04" db="EMBL/GenBank/DDBJ databases">
        <title>Cohnella sp. nov. isolated from preserved vegetables.</title>
        <authorList>
            <person name="Lin S.-Y."/>
            <person name="Hung M.-H."/>
            <person name="Young C.-C."/>
        </authorList>
    </citation>
    <scope>NUCLEOTIDE SEQUENCE [LARGE SCALE GENOMIC DNA]</scope>
    <source>
        <strain evidence="7 8">CC-MHH1044</strain>
    </source>
</reference>
<dbReference type="InterPro" id="IPR018490">
    <property type="entry name" value="cNMP-bd_dom_sf"/>
</dbReference>
<dbReference type="InterPro" id="IPR036388">
    <property type="entry name" value="WH-like_DNA-bd_sf"/>
</dbReference>
<dbReference type="InterPro" id="IPR000595">
    <property type="entry name" value="cNMP-bd_dom"/>
</dbReference>
<dbReference type="PANTHER" id="PTHR24567">
    <property type="entry name" value="CRP FAMILY TRANSCRIPTIONAL REGULATORY PROTEIN"/>
    <property type="match status" value="1"/>
</dbReference>
<keyword evidence="1" id="KW-0805">Transcription regulation</keyword>
<evidence type="ECO:0000313" key="7">
    <source>
        <dbReference type="EMBL" id="THF84557.1"/>
    </source>
</evidence>
<evidence type="ECO:0000256" key="4">
    <source>
        <dbReference type="ARBA" id="ARBA00023163"/>
    </source>
</evidence>
<proteinExistence type="predicted"/>
<feature type="domain" description="HTH crp-type" evidence="6">
    <location>
        <begin position="137"/>
        <end position="210"/>
    </location>
</feature>
<dbReference type="InterPro" id="IPR036390">
    <property type="entry name" value="WH_DNA-bd_sf"/>
</dbReference>
<dbReference type="GO" id="GO:0003677">
    <property type="term" value="F:DNA binding"/>
    <property type="evidence" value="ECO:0007669"/>
    <property type="project" value="UniProtKB-KW"/>
</dbReference>
<evidence type="ECO:0000259" key="6">
    <source>
        <dbReference type="PROSITE" id="PS51063"/>
    </source>
</evidence>
<dbReference type="PANTHER" id="PTHR24567:SF26">
    <property type="entry name" value="REGULATORY PROTEIN YEIL"/>
    <property type="match status" value="1"/>
</dbReference>
<dbReference type="Gene3D" id="1.10.10.10">
    <property type="entry name" value="Winged helix-like DNA-binding domain superfamily/Winged helix DNA-binding domain"/>
    <property type="match status" value="1"/>
</dbReference>
<dbReference type="InterPro" id="IPR014710">
    <property type="entry name" value="RmlC-like_jellyroll"/>
</dbReference>
<feature type="domain" description="Cyclic nucleotide-binding" evidence="5">
    <location>
        <begin position="30"/>
        <end position="106"/>
    </location>
</feature>
<organism evidence="7 8">
    <name type="scientific">Cohnella fermenti</name>
    <dbReference type="NCBI Taxonomy" id="2565925"/>
    <lineage>
        <taxon>Bacteria</taxon>
        <taxon>Bacillati</taxon>
        <taxon>Bacillota</taxon>
        <taxon>Bacilli</taxon>
        <taxon>Bacillales</taxon>
        <taxon>Paenibacillaceae</taxon>
        <taxon>Cohnella</taxon>
    </lineage>
</organism>
<dbReference type="Pfam" id="PF00027">
    <property type="entry name" value="cNMP_binding"/>
    <property type="match status" value="1"/>
</dbReference>
<dbReference type="Proteomes" id="UP000310636">
    <property type="component" value="Unassembled WGS sequence"/>
</dbReference>
<dbReference type="PROSITE" id="PS50042">
    <property type="entry name" value="CNMP_BINDING_3"/>
    <property type="match status" value="1"/>
</dbReference>
<dbReference type="InterPro" id="IPR012318">
    <property type="entry name" value="HTH_CRP"/>
</dbReference>
<dbReference type="InterPro" id="IPR050397">
    <property type="entry name" value="Env_Response_Regulators"/>
</dbReference>
<accession>A0A4S4C9X6</accession>
<keyword evidence="3" id="KW-0010">Activator</keyword>
<evidence type="ECO:0000256" key="2">
    <source>
        <dbReference type="ARBA" id="ARBA00023125"/>
    </source>
</evidence>
<keyword evidence="8" id="KW-1185">Reference proteome</keyword>
<dbReference type="CDD" id="cd00038">
    <property type="entry name" value="CAP_ED"/>
    <property type="match status" value="1"/>
</dbReference>
<dbReference type="AlphaFoldDB" id="A0A4S4C9X6"/>
<dbReference type="SMART" id="SM00419">
    <property type="entry name" value="HTH_CRP"/>
    <property type="match status" value="1"/>
</dbReference>
<dbReference type="OrthoDB" id="9798104at2"/>
<keyword evidence="4" id="KW-0804">Transcription</keyword>